<dbReference type="AlphaFoldDB" id="A0A9W7EU38"/>
<protein>
    <submittedName>
        <fullName evidence="1">Uncharacterized protein</fullName>
    </submittedName>
</protein>
<evidence type="ECO:0000313" key="1">
    <source>
        <dbReference type="EMBL" id="GMH91788.1"/>
    </source>
</evidence>
<dbReference type="Gene3D" id="1.20.890.10">
    <property type="entry name" value="cAMP-dependent protein kinase regulatory subunit, dimerization-anchoring domain"/>
    <property type="match status" value="1"/>
</dbReference>
<keyword evidence="2" id="KW-1185">Reference proteome</keyword>
<evidence type="ECO:0000313" key="2">
    <source>
        <dbReference type="Proteomes" id="UP001165160"/>
    </source>
</evidence>
<gene>
    <name evidence="1" type="ORF">TrVE_jg2873</name>
</gene>
<dbReference type="EMBL" id="BRXX01000119">
    <property type="protein sequence ID" value="GMH91788.1"/>
    <property type="molecule type" value="Genomic_DNA"/>
</dbReference>
<accession>A0A9W7EU38</accession>
<comment type="caution">
    <text evidence="1">The sequence shown here is derived from an EMBL/GenBank/DDBJ whole genome shotgun (WGS) entry which is preliminary data.</text>
</comment>
<dbReference type="Proteomes" id="UP001165160">
    <property type="component" value="Unassembled WGS sequence"/>
</dbReference>
<sequence>MASKYAKEFVMPEGFPDILRAYAKSLLKDKPKDTSSYSYEYFMNAIEQANIEKELQEEKEKEAQEGGGEA</sequence>
<name>A0A9W7EU38_9STRA</name>
<dbReference type="SUPFAM" id="SSF47391">
    <property type="entry name" value="Dimerization-anchoring domain of cAMP-dependent PK regulatory subunit"/>
    <property type="match status" value="1"/>
</dbReference>
<organism evidence="1 2">
    <name type="scientific">Triparma verrucosa</name>
    <dbReference type="NCBI Taxonomy" id="1606542"/>
    <lineage>
        <taxon>Eukaryota</taxon>
        <taxon>Sar</taxon>
        <taxon>Stramenopiles</taxon>
        <taxon>Ochrophyta</taxon>
        <taxon>Bolidophyceae</taxon>
        <taxon>Parmales</taxon>
        <taxon>Triparmaceae</taxon>
        <taxon>Triparma</taxon>
    </lineage>
</organism>
<proteinExistence type="predicted"/>
<reference evidence="2" key="1">
    <citation type="journal article" date="2023" name="Commun. Biol.">
        <title>Genome analysis of Parmales, the sister group of diatoms, reveals the evolutionary specialization of diatoms from phago-mixotrophs to photoautotrophs.</title>
        <authorList>
            <person name="Ban H."/>
            <person name="Sato S."/>
            <person name="Yoshikawa S."/>
            <person name="Yamada K."/>
            <person name="Nakamura Y."/>
            <person name="Ichinomiya M."/>
            <person name="Sato N."/>
            <person name="Blanc-Mathieu R."/>
            <person name="Endo H."/>
            <person name="Kuwata A."/>
            <person name="Ogata H."/>
        </authorList>
    </citation>
    <scope>NUCLEOTIDE SEQUENCE [LARGE SCALE GENOMIC DNA]</scope>
    <source>
        <strain evidence="2">NIES 3699</strain>
    </source>
</reference>